<dbReference type="GO" id="GO:0045892">
    <property type="term" value="P:negative regulation of DNA-templated transcription"/>
    <property type="evidence" value="ECO:0007669"/>
    <property type="project" value="TreeGrafter"/>
</dbReference>
<evidence type="ECO:0000256" key="3">
    <source>
        <dbReference type="ARBA" id="ARBA00023163"/>
    </source>
</evidence>
<dbReference type="Proteomes" id="UP000250079">
    <property type="component" value="Chromosome"/>
</dbReference>
<evidence type="ECO:0000259" key="4">
    <source>
        <dbReference type="PROSITE" id="PS51077"/>
    </source>
</evidence>
<dbReference type="PANTHER" id="PTHR30136">
    <property type="entry name" value="HELIX-TURN-HELIX TRANSCRIPTIONAL REGULATOR, ICLR FAMILY"/>
    <property type="match status" value="1"/>
</dbReference>
<protein>
    <submittedName>
        <fullName evidence="6">HTH-type transcriptional regulator SrpS</fullName>
    </submittedName>
</protein>
<dbReference type="InterPro" id="IPR036388">
    <property type="entry name" value="WH-like_DNA-bd_sf"/>
</dbReference>
<keyword evidence="3" id="KW-0804">Transcription</keyword>
<dbReference type="EMBL" id="CP018632">
    <property type="protein sequence ID" value="ASJ73735.1"/>
    <property type="molecule type" value="Genomic_DNA"/>
</dbReference>
<dbReference type="OrthoDB" id="9807558at2"/>
<dbReference type="AlphaFoldDB" id="A0A2Z2NT87"/>
<evidence type="ECO:0000256" key="2">
    <source>
        <dbReference type="ARBA" id="ARBA00023125"/>
    </source>
</evidence>
<keyword evidence="1" id="KW-0805">Transcription regulation</keyword>
<dbReference type="SUPFAM" id="SSF46785">
    <property type="entry name" value="Winged helix' DNA-binding domain"/>
    <property type="match status" value="1"/>
</dbReference>
<dbReference type="Gene3D" id="3.30.450.40">
    <property type="match status" value="1"/>
</dbReference>
<evidence type="ECO:0000256" key="1">
    <source>
        <dbReference type="ARBA" id="ARBA00023015"/>
    </source>
</evidence>
<feature type="domain" description="HTH iclR-type" evidence="4">
    <location>
        <begin position="16"/>
        <end position="78"/>
    </location>
</feature>
<dbReference type="Gene3D" id="1.10.10.10">
    <property type="entry name" value="Winged helix-like DNA-binding domain superfamily/Winged helix DNA-binding domain"/>
    <property type="match status" value="1"/>
</dbReference>
<organism evidence="6 7">
    <name type="scientific">Granulosicoccus antarcticus IMCC3135</name>
    <dbReference type="NCBI Taxonomy" id="1192854"/>
    <lineage>
        <taxon>Bacteria</taxon>
        <taxon>Pseudomonadati</taxon>
        <taxon>Pseudomonadota</taxon>
        <taxon>Gammaproteobacteria</taxon>
        <taxon>Chromatiales</taxon>
        <taxon>Granulosicoccaceae</taxon>
        <taxon>Granulosicoccus</taxon>
    </lineage>
</organism>
<dbReference type="KEGG" id="gai:IMCC3135_18280"/>
<dbReference type="InterPro" id="IPR029016">
    <property type="entry name" value="GAF-like_dom_sf"/>
</dbReference>
<feature type="domain" description="IclR-ED" evidence="5">
    <location>
        <begin position="79"/>
        <end position="259"/>
    </location>
</feature>
<dbReference type="PROSITE" id="PS51078">
    <property type="entry name" value="ICLR_ED"/>
    <property type="match status" value="1"/>
</dbReference>
<dbReference type="InterPro" id="IPR036390">
    <property type="entry name" value="WH_DNA-bd_sf"/>
</dbReference>
<dbReference type="GO" id="GO:0003700">
    <property type="term" value="F:DNA-binding transcription factor activity"/>
    <property type="evidence" value="ECO:0007669"/>
    <property type="project" value="TreeGrafter"/>
</dbReference>
<dbReference type="SUPFAM" id="SSF55781">
    <property type="entry name" value="GAF domain-like"/>
    <property type="match status" value="1"/>
</dbReference>
<sequence>MTDMKDKIKNSEKNGIQVIARSAAILRTLRDHPNGVSIGQIAVHVDLPRSTVQRIVGALQNERLIISDGQRGHLFIGPEVKAMADASRSDIVRECQPLLAELTAMTGETTDLSVMRLQGMVFLDQVIGKHRLRAVSAVGEIFPFTTTANGRACLAKLTDTLVRKRVTAEWKQQDFAGDMEEFLTQLQEVRRSGLAYDMGEHTLGLSAIGCAFKDRLGTLHAISVPIPTPRFDEARESVEAALSETVKRLELMMTDGLTGT</sequence>
<dbReference type="Pfam" id="PF09339">
    <property type="entry name" value="HTH_IclR"/>
    <property type="match status" value="1"/>
</dbReference>
<dbReference type="PROSITE" id="PS51077">
    <property type="entry name" value="HTH_ICLR"/>
    <property type="match status" value="1"/>
</dbReference>
<dbReference type="GO" id="GO:0003677">
    <property type="term" value="F:DNA binding"/>
    <property type="evidence" value="ECO:0007669"/>
    <property type="project" value="UniProtKB-KW"/>
</dbReference>
<keyword evidence="2" id="KW-0238">DNA-binding</keyword>
<reference evidence="6 7" key="1">
    <citation type="submission" date="2016-12" db="EMBL/GenBank/DDBJ databases">
        <authorList>
            <person name="Song W.-J."/>
            <person name="Kurnit D.M."/>
        </authorList>
    </citation>
    <scope>NUCLEOTIDE SEQUENCE [LARGE SCALE GENOMIC DNA]</scope>
    <source>
        <strain evidence="6 7">IMCC3135</strain>
    </source>
</reference>
<dbReference type="InterPro" id="IPR014757">
    <property type="entry name" value="Tscrpt_reg_IclR_C"/>
</dbReference>
<keyword evidence="7" id="KW-1185">Reference proteome</keyword>
<dbReference type="InterPro" id="IPR050707">
    <property type="entry name" value="HTH_MetabolicPath_Reg"/>
</dbReference>
<dbReference type="SMART" id="SM00346">
    <property type="entry name" value="HTH_ICLR"/>
    <property type="match status" value="1"/>
</dbReference>
<name>A0A2Z2NT87_9GAMM</name>
<accession>A0A2Z2NT87</accession>
<dbReference type="PANTHER" id="PTHR30136:SF35">
    <property type="entry name" value="HTH-TYPE TRANSCRIPTIONAL REGULATOR RV1719"/>
    <property type="match status" value="1"/>
</dbReference>
<dbReference type="Pfam" id="PF01614">
    <property type="entry name" value="IclR_C"/>
    <property type="match status" value="1"/>
</dbReference>
<gene>
    <name evidence="6" type="primary">srpS</name>
    <name evidence="6" type="ORF">IMCC3135_18280</name>
</gene>
<proteinExistence type="predicted"/>
<evidence type="ECO:0000313" key="6">
    <source>
        <dbReference type="EMBL" id="ASJ73735.1"/>
    </source>
</evidence>
<evidence type="ECO:0000259" key="5">
    <source>
        <dbReference type="PROSITE" id="PS51078"/>
    </source>
</evidence>
<evidence type="ECO:0000313" key="7">
    <source>
        <dbReference type="Proteomes" id="UP000250079"/>
    </source>
</evidence>
<dbReference type="InterPro" id="IPR005471">
    <property type="entry name" value="Tscrpt_reg_IclR_N"/>
</dbReference>